<keyword evidence="3" id="KW-0012">Acyltransferase</keyword>
<keyword evidence="2" id="KW-0808">Transferase</keyword>
<dbReference type="EMBL" id="CASHTH010000960">
    <property type="protein sequence ID" value="CAI8009451.1"/>
    <property type="molecule type" value="Genomic_DNA"/>
</dbReference>
<evidence type="ECO:0000259" key="5">
    <source>
        <dbReference type="Pfam" id="PF00755"/>
    </source>
</evidence>
<dbReference type="PANTHER" id="PTHR22589:SF103">
    <property type="entry name" value="CARNITINE O-ACETYL-TRANSFERASE, ISOFORM A-RELATED"/>
    <property type="match status" value="1"/>
</dbReference>
<accession>A0AA35REZ1</accession>
<name>A0AA35REZ1_GEOBA</name>
<dbReference type="InterPro" id="IPR023213">
    <property type="entry name" value="CAT-like_dom_sf"/>
</dbReference>
<dbReference type="InterPro" id="IPR000542">
    <property type="entry name" value="Carn_acyl_trans"/>
</dbReference>
<dbReference type="Gene3D" id="3.30.559.10">
    <property type="entry name" value="Chloramphenicol acetyltransferase-like domain"/>
    <property type="match status" value="1"/>
</dbReference>
<proteinExistence type="inferred from homology"/>
<dbReference type="Pfam" id="PF00755">
    <property type="entry name" value="Carn_acyltransf"/>
    <property type="match status" value="1"/>
</dbReference>
<sequence length="242" mass="26685">MAPASHIMRQLETVLSDAREPAQFPVGILTSEHRDTWTHMRERLASDPFNRTALRDIETAILSVCLDKAHPQVPNSLPAVRDSHPEILTKRALHGNGTQHNSCNRWFDSAVQIVIGEDGGCGSILEHSAGDGPAAIASNIFVMDLLIRKKYDVFADESAVDPSVLKPAKMLQWRISPSTAADIQTASHDMDKLVEDTDLACLMFSDFGKDFCKTVKLSPDAFVQVAIQLAFYKHYGHPDGHV</sequence>
<evidence type="ECO:0000313" key="6">
    <source>
        <dbReference type="EMBL" id="CAI8009451.1"/>
    </source>
</evidence>
<dbReference type="AlphaFoldDB" id="A0AA35REZ1"/>
<comment type="caution">
    <text evidence="6">The sequence shown here is derived from an EMBL/GenBank/DDBJ whole genome shotgun (WGS) entry which is preliminary data.</text>
</comment>
<evidence type="ECO:0000256" key="3">
    <source>
        <dbReference type="ARBA" id="ARBA00023315"/>
    </source>
</evidence>
<dbReference type="Proteomes" id="UP001174909">
    <property type="component" value="Unassembled WGS sequence"/>
</dbReference>
<gene>
    <name evidence="6" type="ORF">GBAR_LOCUS6339</name>
</gene>
<comment type="similarity">
    <text evidence="1">Belongs to the carnitine/choline acetyltransferase family.</text>
</comment>
<dbReference type="InterPro" id="IPR042231">
    <property type="entry name" value="Cho/carn_acyl_trans_2"/>
</dbReference>
<dbReference type="InterPro" id="IPR039551">
    <property type="entry name" value="Cho/carn_acyl_trans"/>
</dbReference>
<dbReference type="Gene3D" id="3.30.559.70">
    <property type="entry name" value="Choline/Carnitine o-acyltransferase, domain 2"/>
    <property type="match status" value="1"/>
</dbReference>
<evidence type="ECO:0000256" key="1">
    <source>
        <dbReference type="ARBA" id="ARBA00005232"/>
    </source>
</evidence>
<organism evidence="6 7">
    <name type="scientific">Geodia barretti</name>
    <name type="common">Barrett's horny sponge</name>
    <dbReference type="NCBI Taxonomy" id="519541"/>
    <lineage>
        <taxon>Eukaryota</taxon>
        <taxon>Metazoa</taxon>
        <taxon>Porifera</taxon>
        <taxon>Demospongiae</taxon>
        <taxon>Heteroscleromorpha</taxon>
        <taxon>Tetractinellida</taxon>
        <taxon>Astrophorina</taxon>
        <taxon>Geodiidae</taxon>
        <taxon>Geodia</taxon>
    </lineage>
</organism>
<evidence type="ECO:0000313" key="7">
    <source>
        <dbReference type="Proteomes" id="UP001174909"/>
    </source>
</evidence>
<protein>
    <submittedName>
        <fullName evidence="6">Carnitine O-acetyltransferase</fullName>
    </submittedName>
</protein>
<reference evidence="6" key="1">
    <citation type="submission" date="2023-03" db="EMBL/GenBank/DDBJ databases">
        <authorList>
            <person name="Steffen K."/>
            <person name="Cardenas P."/>
        </authorList>
    </citation>
    <scope>NUCLEOTIDE SEQUENCE</scope>
</reference>
<dbReference type="SUPFAM" id="SSF52777">
    <property type="entry name" value="CoA-dependent acyltransferases"/>
    <property type="match status" value="2"/>
</dbReference>
<feature type="active site" description="Proton acceptor" evidence="4">
    <location>
        <position position="127"/>
    </location>
</feature>
<feature type="domain" description="Choline/carnitine acyltransferase" evidence="5">
    <location>
        <begin position="4"/>
        <end position="238"/>
    </location>
</feature>
<dbReference type="GO" id="GO:0016746">
    <property type="term" value="F:acyltransferase activity"/>
    <property type="evidence" value="ECO:0007669"/>
    <property type="project" value="UniProtKB-KW"/>
</dbReference>
<dbReference type="PANTHER" id="PTHR22589">
    <property type="entry name" value="CARNITINE O-ACYLTRANSFERASE"/>
    <property type="match status" value="1"/>
</dbReference>
<evidence type="ECO:0000256" key="4">
    <source>
        <dbReference type="PIRSR" id="PIRSR600542-1"/>
    </source>
</evidence>
<evidence type="ECO:0000256" key="2">
    <source>
        <dbReference type="ARBA" id="ARBA00022679"/>
    </source>
</evidence>
<keyword evidence="7" id="KW-1185">Reference proteome</keyword>